<evidence type="ECO:0000256" key="1">
    <source>
        <dbReference type="ARBA" id="ARBA00008857"/>
    </source>
</evidence>
<dbReference type="RefSeq" id="WP_027262353.1">
    <property type="nucleotide sequence ID" value="NZ_FPAW01000071.1"/>
</dbReference>
<dbReference type="EMBL" id="FPAW01000071">
    <property type="protein sequence ID" value="SFU21828.1"/>
    <property type="molecule type" value="Genomic_DNA"/>
</dbReference>
<organism evidence="8 9">
    <name type="scientific">Sedimentitalea nanhaiensis</name>
    <dbReference type="NCBI Taxonomy" id="999627"/>
    <lineage>
        <taxon>Bacteria</taxon>
        <taxon>Pseudomonadati</taxon>
        <taxon>Pseudomonadota</taxon>
        <taxon>Alphaproteobacteria</taxon>
        <taxon>Rhodobacterales</taxon>
        <taxon>Paracoccaceae</taxon>
        <taxon>Sedimentitalea</taxon>
    </lineage>
</organism>
<protein>
    <submittedName>
        <fullName evidence="8">Site-specific recombinase XerD</fullName>
    </submittedName>
</protein>
<dbReference type="GO" id="GO:0015074">
    <property type="term" value="P:DNA integration"/>
    <property type="evidence" value="ECO:0007669"/>
    <property type="project" value="UniProtKB-KW"/>
</dbReference>
<dbReference type="CDD" id="cd00796">
    <property type="entry name" value="INT_Rci_Hp1_C"/>
    <property type="match status" value="1"/>
</dbReference>
<dbReference type="InterPro" id="IPR038488">
    <property type="entry name" value="Integrase_DNA-bd_sf"/>
</dbReference>
<proteinExistence type="inferred from homology"/>
<feature type="domain" description="Core-binding (CB)" evidence="7">
    <location>
        <begin position="95"/>
        <end position="175"/>
    </location>
</feature>
<evidence type="ECO:0000256" key="2">
    <source>
        <dbReference type="ARBA" id="ARBA00022908"/>
    </source>
</evidence>
<dbReference type="InterPro" id="IPR004107">
    <property type="entry name" value="Integrase_SAM-like_N"/>
</dbReference>
<evidence type="ECO:0000256" key="3">
    <source>
        <dbReference type="ARBA" id="ARBA00023125"/>
    </source>
</evidence>
<dbReference type="Proteomes" id="UP000182466">
    <property type="component" value="Unassembled WGS sequence"/>
</dbReference>
<comment type="similarity">
    <text evidence="1">Belongs to the 'phage' integrase family.</text>
</comment>
<dbReference type="InterPro" id="IPR011010">
    <property type="entry name" value="DNA_brk_join_enz"/>
</dbReference>
<dbReference type="GO" id="GO:0003677">
    <property type="term" value="F:DNA binding"/>
    <property type="evidence" value="ECO:0007669"/>
    <property type="project" value="UniProtKB-UniRule"/>
</dbReference>
<keyword evidence="2" id="KW-0229">DNA integration</keyword>
<dbReference type="Pfam" id="PF14659">
    <property type="entry name" value="Phage_int_SAM_3"/>
    <property type="match status" value="1"/>
</dbReference>
<dbReference type="PROSITE" id="PS51898">
    <property type="entry name" value="TYR_RECOMBINASE"/>
    <property type="match status" value="1"/>
</dbReference>
<dbReference type="AlphaFoldDB" id="A0A1I7ED01"/>
<dbReference type="InterPro" id="IPR050808">
    <property type="entry name" value="Phage_Integrase"/>
</dbReference>
<evidence type="ECO:0000256" key="5">
    <source>
        <dbReference type="PROSITE-ProRule" id="PRU01248"/>
    </source>
</evidence>
<dbReference type="SUPFAM" id="SSF56349">
    <property type="entry name" value="DNA breaking-rejoining enzymes"/>
    <property type="match status" value="1"/>
</dbReference>
<dbReference type="STRING" id="999627.SAMN05216236_1716"/>
<dbReference type="InterPro" id="IPR025166">
    <property type="entry name" value="Integrase_DNA_bind_dom"/>
</dbReference>
<dbReference type="Gene3D" id="3.30.160.390">
    <property type="entry name" value="Integrase, DNA-binding domain"/>
    <property type="match status" value="1"/>
</dbReference>
<dbReference type="InterPro" id="IPR044068">
    <property type="entry name" value="CB"/>
</dbReference>
<dbReference type="OrthoDB" id="6388170at2"/>
<name>A0A1I7ED01_9RHOB</name>
<accession>A0A1I7ED01</accession>
<dbReference type="GO" id="GO:0006310">
    <property type="term" value="P:DNA recombination"/>
    <property type="evidence" value="ECO:0007669"/>
    <property type="project" value="UniProtKB-KW"/>
</dbReference>
<dbReference type="InterPro" id="IPR002104">
    <property type="entry name" value="Integrase_catalytic"/>
</dbReference>
<keyword evidence="9" id="KW-1185">Reference proteome</keyword>
<dbReference type="InterPro" id="IPR013762">
    <property type="entry name" value="Integrase-like_cat_sf"/>
</dbReference>
<evidence type="ECO:0000313" key="8">
    <source>
        <dbReference type="EMBL" id="SFU21828.1"/>
    </source>
</evidence>
<dbReference type="PANTHER" id="PTHR30629">
    <property type="entry name" value="PROPHAGE INTEGRASE"/>
    <property type="match status" value="1"/>
</dbReference>
<keyword evidence="4" id="KW-0233">DNA recombination</keyword>
<sequence>MAKLTKRTVDALRPKSRDYFVWDSQIAGFGLRVMPSGAKTYQAQYRKGGRTRRVSLGRHGKITVDEARKLAKDVMGQVAMGENPAEDISQHRKAPTVAALCERFFESHVMERCKPTTQREYRRAIDLFINPAMGSFKVVDVERKDIAELHHRFRDKPYQANRTLGVLSKMFNLAEIWGLRPDGSNPCRHVPKYREMKRERYLSRTELQRLGQVLSDVERDGSETPYIVAAFRLLILTGCRLGEIQTLKWDYITPDGMELPDTKTGARRIPLPQAARAVLSALPHSPGNPYVIAGKLEGRHATDFQHPWRRIRDRAGLPNVRIHDLRHTYASNAVSSGMPIQMVGRLLGHTQIQTTMRYAHLADDPVRRAAEENASALNSIIGNEMPDHPKLRIVTNLVS</sequence>
<evidence type="ECO:0000313" key="9">
    <source>
        <dbReference type="Proteomes" id="UP000182466"/>
    </source>
</evidence>
<dbReference type="Pfam" id="PF13356">
    <property type="entry name" value="Arm-DNA-bind_3"/>
    <property type="match status" value="1"/>
</dbReference>
<evidence type="ECO:0000256" key="4">
    <source>
        <dbReference type="ARBA" id="ARBA00023172"/>
    </source>
</evidence>
<keyword evidence="3 5" id="KW-0238">DNA-binding</keyword>
<gene>
    <name evidence="8" type="ORF">SAMN05216236_1716</name>
</gene>
<dbReference type="Gene3D" id="1.10.150.130">
    <property type="match status" value="1"/>
</dbReference>
<dbReference type="PROSITE" id="PS51900">
    <property type="entry name" value="CB"/>
    <property type="match status" value="1"/>
</dbReference>
<dbReference type="eggNOG" id="COG0582">
    <property type="taxonomic scope" value="Bacteria"/>
</dbReference>
<evidence type="ECO:0000259" key="7">
    <source>
        <dbReference type="PROSITE" id="PS51900"/>
    </source>
</evidence>
<evidence type="ECO:0000259" key="6">
    <source>
        <dbReference type="PROSITE" id="PS51898"/>
    </source>
</evidence>
<feature type="domain" description="Tyr recombinase" evidence="6">
    <location>
        <begin position="197"/>
        <end position="371"/>
    </location>
</feature>
<dbReference type="Gene3D" id="1.10.443.10">
    <property type="entry name" value="Intergrase catalytic core"/>
    <property type="match status" value="1"/>
</dbReference>
<reference evidence="8 9" key="1">
    <citation type="submission" date="2016-10" db="EMBL/GenBank/DDBJ databases">
        <authorList>
            <person name="de Groot N.N."/>
        </authorList>
    </citation>
    <scope>NUCLEOTIDE SEQUENCE [LARGE SCALE GENOMIC DNA]</scope>
    <source>
        <strain evidence="8 9">CGMCC 1.10959</strain>
    </source>
</reference>
<dbReference type="Pfam" id="PF00589">
    <property type="entry name" value="Phage_integrase"/>
    <property type="match status" value="1"/>
</dbReference>
<dbReference type="InterPro" id="IPR010998">
    <property type="entry name" value="Integrase_recombinase_N"/>
</dbReference>
<dbReference type="PANTHER" id="PTHR30629:SF2">
    <property type="entry name" value="PROPHAGE INTEGRASE INTS-RELATED"/>
    <property type="match status" value="1"/>
</dbReference>